<evidence type="ECO:0000256" key="1">
    <source>
        <dbReference type="SAM" id="MobiDB-lite"/>
    </source>
</evidence>
<dbReference type="Pfam" id="PF04970">
    <property type="entry name" value="LRAT"/>
    <property type="match status" value="2"/>
</dbReference>
<evidence type="ECO:0000259" key="2">
    <source>
        <dbReference type="PROSITE" id="PS51934"/>
    </source>
</evidence>
<protein>
    <recommendedName>
        <fullName evidence="2">LRAT domain-containing protein</fullName>
    </recommendedName>
</protein>
<dbReference type="Proteomes" id="UP000709295">
    <property type="component" value="Unassembled WGS sequence"/>
</dbReference>
<dbReference type="PANTHER" id="PTHR46137:SF3">
    <property type="entry name" value="OS05G0310600 PROTEIN"/>
    <property type="match status" value="1"/>
</dbReference>
<keyword evidence="4" id="KW-1185">Reference proteome</keyword>
<dbReference type="PROSITE" id="PS51934">
    <property type="entry name" value="LRAT"/>
    <property type="match status" value="2"/>
</dbReference>
<name>A0A8J5MFZ9_9STRA</name>
<dbReference type="PANTHER" id="PTHR46137">
    <property type="entry name" value="OS05G0310600 PROTEIN"/>
    <property type="match status" value="1"/>
</dbReference>
<reference evidence="3" key="1">
    <citation type="submission" date="2021-01" db="EMBL/GenBank/DDBJ databases">
        <title>Phytophthora aleatoria, a newly-described species from Pinus radiata is distinct from Phytophthora cactorum isolates based on comparative genomics.</title>
        <authorList>
            <person name="Mcdougal R."/>
            <person name="Panda P."/>
            <person name="Williams N."/>
            <person name="Studholme D.J."/>
        </authorList>
    </citation>
    <scope>NUCLEOTIDE SEQUENCE</scope>
    <source>
        <strain evidence="3">NZFS 4037</strain>
    </source>
</reference>
<gene>
    <name evidence="3" type="ORF">JG688_00007821</name>
</gene>
<evidence type="ECO:0000313" key="3">
    <source>
        <dbReference type="EMBL" id="KAG6964158.1"/>
    </source>
</evidence>
<feature type="domain" description="LRAT" evidence="2">
    <location>
        <begin position="437"/>
        <end position="568"/>
    </location>
</feature>
<proteinExistence type="predicted"/>
<dbReference type="AlphaFoldDB" id="A0A8J5MFZ9"/>
<sequence length="805" mass="91637">MGGVYTRVLNVASLRPGDHVCIWDYSRWPISYQHHGIVWASGATAADIRVCHVWSPLEGFQEAQADSCFRISTLEDFLFNRKQKHLRLVEYHTSGLRDVLSRWGEVHLSKADLPEVVLARCKFLLGLGRGDFNIFTQNCEHAAHWCMTGEQWCKQTLTKVKGRVPFEKRLVKEDVDALVKQVEEIKEISRSVVSNVLKLSGSSVFLRVKGNHYVQVQADGTVGIVPQGDDPTTCGRTAFRLECFARGYNSIRVRFFHEDTGCYMFSRSTFSCFRDLRMKEPMSVRGKSGLTWEYSTLGYLRSMNQHRRYVGARDDGLLLDVSMRGDAVRVEFVACEGAAEAYTPPDIHQVTRTYNHEKSIQYTESQSMRDYKAAERIKSSPTSSTTTPTTERAAAVAALPTLVESSAGRDYTPMGGVYTRVQNISSLRPGDHICIWDYSRWPFSYQHHGIVWASSDQPQDIRVCHVWSPLQGYKEAQADSCFRISTLEEFLYNRSLDDLRLVEYHTSAFRDFLSKWGEVHRGKSDLPEVVLARCKFLLGLGKGDFNIFTQNCEHAAHWCKTGQQWSKQILTKVRGRVPFENRLAKEDVDAMEKEIVEIKAVSRTVVNNVLRLSGSKVYLRVQGNKYVRITDDGLHVDVVPQGDNPETCGRTAFRLECYSKQYNCVKVAFYHEESGRYMFSRSTLSCFRDLRMKKANCLRGTSGMRWEYSSGGHLNSMNQHRRYIGTRDDGLLVDVGLRGDASYFEFVPSVPPKAIANGQTAPYVPPDITLIKRSYNHAKSLEETRSQSMLELEEERRGLQDATPL</sequence>
<evidence type="ECO:0000313" key="4">
    <source>
        <dbReference type="Proteomes" id="UP000709295"/>
    </source>
</evidence>
<dbReference type="EMBL" id="JAENGY010000389">
    <property type="protein sequence ID" value="KAG6964158.1"/>
    <property type="molecule type" value="Genomic_DNA"/>
</dbReference>
<organism evidence="3 4">
    <name type="scientific">Phytophthora aleatoria</name>
    <dbReference type="NCBI Taxonomy" id="2496075"/>
    <lineage>
        <taxon>Eukaryota</taxon>
        <taxon>Sar</taxon>
        <taxon>Stramenopiles</taxon>
        <taxon>Oomycota</taxon>
        <taxon>Peronosporomycetes</taxon>
        <taxon>Peronosporales</taxon>
        <taxon>Peronosporaceae</taxon>
        <taxon>Phytophthora</taxon>
    </lineage>
</organism>
<dbReference type="InterPro" id="IPR007053">
    <property type="entry name" value="LRAT_dom"/>
</dbReference>
<feature type="region of interest" description="Disordered" evidence="1">
    <location>
        <begin position="782"/>
        <end position="805"/>
    </location>
</feature>
<comment type="caution">
    <text evidence="3">The sequence shown here is derived from an EMBL/GenBank/DDBJ whole genome shotgun (WGS) entry which is preliminary data.</text>
</comment>
<accession>A0A8J5MFZ9</accession>
<feature type="domain" description="LRAT" evidence="2">
    <location>
        <begin position="24"/>
        <end position="155"/>
    </location>
</feature>